<gene>
    <name evidence="8" type="primary">earP</name>
    <name evidence="8" type="ORF">ACFQ1Z_01470</name>
</gene>
<keyword evidence="2" id="KW-0808">Transferase</keyword>
<comment type="catalytic activity">
    <reaction evidence="7">
        <text>dTDP-beta-L-rhamnose + L-arginyl-[protein] = N(omega)-(alpha-L-rhamnosyl)-L-arginyl-[protein] + dTDP + H(+)</text>
        <dbReference type="Rhea" id="RHEA:66692"/>
        <dbReference type="Rhea" id="RHEA-COMP:10532"/>
        <dbReference type="Rhea" id="RHEA-COMP:17096"/>
        <dbReference type="ChEBI" id="CHEBI:15378"/>
        <dbReference type="ChEBI" id="CHEBI:29965"/>
        <dbReference type="ChEBI" id="CHEBI:57510"/>
        <dbReference type="ChEBI" id="CHEBI:58369"/>
        <dbReference type="ChEBI" id="CHEBI:167445"/>
    </reaction>
    <physiologicalReaction direction="left-to-right" evidence="7">
        <dbReference type="Rhea" id="RHEA:66693"/>
    </physiologicalReaction>
</comment>
<comment type="caution">
    <text evidence="8">The sequence shown here is derived from an EMBL/GenBank/DDBJ whole genome shotgun (WGS) entry which is preliminary data.</text>
</comment>
<keyword evidence="1" id="KW-0328">Glycosyltransferase</keyword>
<name>A0ABW3F1T8_9PROT</name>
<keyword evidence="9" id="KW-1185">Reference proteome</keyword>
<keyword evidence="8" id="KW-0648">Protein biosynthesis</keyword>
<accession>A0ABW3F1T8</accession>
<keyword evidence="8" id="KW-0251">Elongation factor</keyword>
<dbReference type="Proteomes" id="UP001597128">
    <property type="component" value="Unassembled WGS sequence"/>
</dbReference>
<evidence type="ECO:0000256" key="1">
    <source>
        <dbReference type="ARBA" id="ARBA00022676"/>
    </source>
</evidence>
<proteinExistence type="inferred from homology"/>
<dbReference type="NCBIfam" id="TIGR03837">
    <property type="entry name" value="efp_Arg_rhamno"/>
    <property type="match status" value="1"/>
</dbReference>
<dbReference type="RefSeq" id="WP_379054923.1">
    <property type="nucleotide sequence ID" value="NZ_JBHTKB010000001.1"/>
</dbReference>
<comment type="function">
    <text evidence="3">Protein-arginine rhamnosyltransferase that catalyzes the transfer of a single rhamnose to elongation factor P (EF-P) on 'Lys-32', a modification required for EF-P-dependent rescue of polyproline stalled ribosomes.</text>
</comment>
<evidence type="ECO:0000313" key="9">
    <source>
        <dbReference type="Proteomes" id="UP001597128"/>
    </source>
</evidence>
<comment type="similarity">
    <text evidence="4">Belongs to the glycosyltransferase 104 family.</text>
</comment>
<evidence type="ECO:0000256" key="4">
    <source>
        <dbReference type="ARBA" id="ARBA00024346"/>
    </source>
</evidence>
<protein>
    <recommendedName>
        <fullName evidence="5">Protein-arginine rhamnosyltransferase</fullName>
    </recommendedName>
    <alternativeName>
        <fullName evidence="6">EF-P arginine rhamnosyltransferase</fullName>
    </alternativeName>
</protein>
<dbReference type="EMBL" id="JBHTKB010000001">
    <property type="protein sequence ID" value="MFD0912205.1"/>
    <property type="molecule type" value="Genomic_DNA"/>
</dbReference>
<evidence type="ECO:0000256" key="2">
    <source>
        <dbReference type="ARBA" id="ARBA00022679"/>
    </source>
</evidence>
<evidence type="ECO:0000256" key="3">
    <source>
        <dbReference type="ARBA" id="ARBA00024303"/>
    </source>
</evidence>
<dbReference type="PIRSF" id="PIRSF015557">
    <property type="entry name" value="UCP015557"/>
    <property type="match status" value="1"/>
</dbReference>
<evidence type="ECO:0000256" key="5">
    <source>
        <dbReference type="ARBA" id="ARBA00024416"/>
    </source>
</evidence>
<dbReference type="GO" id="GO:0003746">
    <property type="term" value="F:translation elongation factor activity"/>
    <property type="evidence" value="ECO:0007669"/>
    <property type="project" value="UniProtKB-KW"/>
</dbReference>
<evidence type="ECO:0000313" key="8">
    <source>
        <dbReference type="EMBL" id="MFD0912205.1"/>
    </source>
</evidence>
<evidence type="ECO:0000256" key="6">
    <source>
        <dbReference type="ARBA" id="ARBA00030025"/>
    </source>
</evidence>
<dbReference type="InterPro" id="IPR016633">
    <property type="entry name" value="EarP"/>
</dbReference>
<reference evidence="9" key="1">
    <citation type="journal article" date="2019" name="Int. J. Syst. Evol. Microbiol.">
        <title>The Global Catalogue of Microorganisms (GCM) 10K type strain sequencing project: providing services to taxonomists for standard genome sequencing and annotation.</title>
        <authorList>
            <consortium name="The Broad Institute Genomics Platform"/>
            <consortium name="The Broad Institute Genome Sequencing Center for Infectious Disease"/>
            <person name="Wu L."/>
            <person name="Ma J."/>
        </authorList>
    </citation>
    <scope>NUCLEOTIDE SEQUENCE [LARGE SCALE GENOMIC DNA]</scope>
    <source>
        <strain evidence="9">CCUG 58412</strain>
    </source>
</reference>
<sequence length="382" mass="42313">MPAANSPKAHWDIFCRVVDNFGDIGVSWRLACQLADEHAIAIRLWVDDIALASRFSGAGHESVTLMPWTEASSFSHAAEVVLETFSCGLPPAYQQLMSVNTVWLNIDYLSAEDWVSGFHGRPSPQANGLNRYFFYPGFDAQTGGLLREQFLPQLAEQAGRSATAAWQHLGLTAMPEAINVSLFCYAHAPVSALLASLAASPQPVRLIVPETLAPLVAQALSQQSLVQQALASQALTAGQVIQHQHCNITVIPFLSQIDYDLLLALCGLNFVRGEDSWVRAIWASKPMVWLPYQQAEDTHLQKLAAFLQHYLATASDELQDLPRALMQAWATGEWTTAHWNSFIEHRQALLQHAQHYANQLSQQPDLATKVVIFIEKLRANRV</sequence>
<dbReference type="Pfam" id="PF10093">
    <property type="entry name" value="EarP"/>
    <property type="match status" value="1"/>
</dbReference>
<evidence type="ECO:0000256" key="7">
    <source>
        <dbReference type="ARBA" id="ARBA00048472"/>
    </source>
</evidence>
<organism evidence="8 9">
    <name type="scientific">Methylophilus luteus</name>
    <dbReference type="NCBI Taxonomy" id="640108"/>
    <lineage>
        <taxon>Bacteria</taxon>
        <taxon>Pseudomonadati</taxon>
        <taxon>Pseudomonadota</taxon>
        <taxon>Betaproteobacteria</taxon>
        <taxon>Nitrosomonadales</taxon>
        <taxon>Methylophilaceae</taxon>
        <taxon>Methylophilus</taxon>
    </lineage>
</organism>